<dbReference type="AlphaFoldDB" id="A0A0F9D336"/>
<dbReference type="EMBL" id="LAZR01030659">
    <property type="protein sequence ID" value="KKL55944.1"/>
    <property type="molecule type" value="Genomic_DNA"/>
</dbReference>
<name>A0A0F9D336_9ZZZZ</name>
<accession>A0A0F9D336</accession>
<protein>
    <submittedName>
        <fullName evidence="1">Uncharacterized protein</fullName>
    </submittedName>
</protein>
<proteinExistence type="predicted"/>
<comment type="caution">
    <text evidence="1">The sequence shown here is derived from an EMBL/GenBank/DDBJ whole genome shotgun (WGS) entry which is preliminary data.</text>
</comment>
<evidence type="ECO:0000313" key="1">
    <source>
        <dbReference type="EMBL" id="KKL55944.1"/>
    </source>
</evidence>
<gene>
    <name evidence="1" type="ORF">LCGC14_2250370</name>
</gene>
<reference evidence="1" key="1">
    <citation type="journal article" date="2015" name="Nature">
        <title>Complex archaea that bridge the gap between prokaryotes and eukaryotes.</title>
        <authorList>
            <person name="Spang A."/>
            <person name="Saw J.H."/>
            <person name="Jorgensen S.L."/>
            <person name="Zaremba-Niedzwiedzka K."/>
            <person name="Martijn J."/>
            <person name="Lind A.E."/>
            <person name="van Eijk R."/>
            <person name="Schleper C."/>
            <person name="Guy L."/>
            <person name="Ettema T.J."/>
        </authorList>
    </citation>
    <scope>NUCLEOTIDE SEQUENCE</scope>
</reference>
<organism evidence="1">
    <name type="scientific">marine sediment metagenome</name>
    <dbReference type="NCBI Taxonomy" id="412755"/>
    <lineage>
        <taxon>unclassified sequences</taxon>
        <taxon>metagenomes</taxon>
        <taxon>ecological metagenomes</taxon>
    </lineage>
</organism>
<feature type="non-terminal residue" evidence="1">
    <location>
        <position position="249"/>
    </location>
</feature>
<sequence>MTDKIGPLEPGDIIGDLVGVLTSTVTFGVDGALVYSTASDIDIILWDLPTITGTPRAIWDESSDAYSFLPNLLTTVLFLSETTTPTAVDSHGAIYTTSDNELFWQDGGGTEHLLHGDAFSTIWFHGVSTVPVVIAAQNALTKIDSFTVVGHEDDLANVVGSVSTNDLTLSAIGGGEYEISFHGSVTATGGADKKMLVAVGIILATPKDITDVTDNTVSPIVITSIAHGLENGDMVEIVDVVGNTAAKGS</sequence>